<keyword evidence="7" id="KW-0472">Membrane</keyword>
<dbReference type="AlphaFoldDB" id="A0A8J6C8K2"/>
<dbReference type="GO" id="GO:0005096">
    <property type="term" value="F:GTPase activator activity"/>
    <property type="evidence" value="ECO:0007669"/>
    <property type="project" value="InterPro"/>
</dbReference>
<evidence type="ECO:0000256" key="3">
    <source>
        <dbReference type="ARBA" id="ARBA00022475"/>
    </source>
</evidence>
<dbReference type="GO" id="GO:0005254">
    <property type="term" value="F:chloride channel activity"/>
    <property type="evidence" value="ECO:0007669"/>
    <property type="project" value="InterPro"/>
</dbReference>
<evidence type="ECO:0000256" key="7">
    <source>
        <dbReference type="ARBA" id="ARBA00023136"/>
    </source>
</evidence>
<name>A0A8J6C8K2_DIALT</name>
<evidence type="ECO:0000256" key="9">
    <source>
        <dbReference type="PROSITE-ProRule" id="PRU00708"/>
    </source>
</evidence>
<comment type="subcellular location">
    <subcellularLocation>
        <location evidence="1">Cell membrane</location>
        <topology evidence="1">Multi-pass membrane protein</topology>
    </subcellularLocation>
</comment>
<dbReference type="Pfam" id="PF25539">
    <property type="entry name" value="Bestrophin_2"/>
    <property type="match status" value="1"/>
</dbReference>
<dbReference type="PROSITE" id="PS51375">
    <property type="entry name" value="PPR"/>
    <property type="match status" value="2"/>
</dbReference>
<feature type="repeat" description="PPR" evidence="9">
    <location>
        <begin position="157"/>
        <end position="191"/>
    </location>
</feature>
<feature type="region of interest" description="Disordered" evidence="10">
    <location>
        <begin position="946"/>
        <end position="996"/>
    </location>
</feature>
<dbReference type="SUPFAM" id="SSF57863">
    <property type="entry name" value="ArfGap/RecO-like zinc finger"/>
    <property type="match status" value="1"/>
</dbReference>
<reference evidence="12" key="1">
    <citation type="submission" date="2021-05" db="EMBL/GenBank/DDBJ databases">
        <title>The genome of the haptophyte Pavlova lutheri (Diacronema luteri, Pavlovales) - a model for lipid biosynthesis in eukaryotic algae.</title>
        <authorList>
            <person name="Hulatt C.J."/>
            <person name="Posewitz M.C."/>
        </authorList>
    </citation>
    <scope>NUCLEOTIDE SEQUENCE</scope>
    <source>
        <strain evidence="12">NIVA-4/92</strain>
    </source>
</reference>
<dbReference type="Gene3D" id="1.25.40.10">
    <property type="entry name" value="Tetratricopeptide repeat domain"/>
    <property type="match status" value="3"/>
</dbReference>
<evidence type="ECO:0000256" key="2">
    <source>
        <dbReference type="ARBA" id="ARBA00022448"/>
    </source>
</evidence>
<dbReference type="InterPro" id="IPR044669">
    <property type="entry name" value="YneE/VCCN1/2-like"/>
</dbReference>
<feature type="repeat" description="PPR" evidence="9">
    <location>
        <begin position="243"/>
        <end position="278"/>
    </location>
</feature>
<keyword evidence="4" id="KW-0812">Transmembrane</keyword>
<gene>
    <name evidence="12" type="ORF">KFE25_011475</name>
</gene>
<dbReference type="Pfam" id="PF01535">
    <property type="entry name" value="PPR"/>
    <property type="match status" value="1"/>
</dbReference>
<dbReference type="PRINTS" id="PR00405">
    <property type="entry name" value="REVINTRACTNG"/>
</dbReference>
<feature type="domain" description="Arf-GAP" evidence="11">
    <location>
        <begin position="804"/>
        <end position="929"/>
    </location>
</feature>
<dbReference type="GO" id="GO:0005886">
    <property type="term" value="C:plasma membrane"/>
    <property type="evidence" value="ECO:0007669"/>
    <property type="project" value="UniProtKB-SubCell"/>
</dbReference>
<dbReference type="SMART" id="SM00105">
    <property type="entry name" value="ArfGap"/>
    <property type="match status" value="1"/>
</dbReference>
<evidence type="ECO:0000256" key="4">
    <source>
        <dbReference type="ARBA" id="ARBA00022692"/>
    </source>
</evidence>
<organism evidence="12 13">
    <name type="scientific">Diacronema lutheri</name>
    <name type="common">Unicellular marine alga</name>
    <name type="synonym">Monochrysis lutheri</name>
    <dbReference type="NCBI Taxonomy" id="2081491"/>
    <lineage>
        <taxon>Eukaryota</taxon>
        <taxon>Haptista</taxon>
        <taxon>Haptophyta</taxon>
        <taxon>Pavlovophyceae</taxon>
        <taxon>Pavlovales</taxon>
        <taxon>Pavlovaceae</taxon>
        <taxon>Diacronema</taxon>
    </lineage>
</organism>
<evidence type="ECO:0000259" key="11">
    <source>
        <dbReference type="PROSITE" id="PS50115"/>
    </source>
</evidence>
<keyword evidence="13" id="KW-1185">Reference proteome</keyword>
<dbReference type="PROSITE" id="PS50115">
    <property type="entry name" value="ARFGAP"/>
    <property type="match status" value="1"/>
</dbReference>
<keyword evidence="8" id="KW-0863">Zinc-finger</keyword>
<evidence type="ECO:0000313" key="13">
    <source>
        <dbReference type="Proteomes" id="UP000751190"/>
    </source>
</evidence>
<dbReference type="Proteomes" id="UP000751190">
    <property type="component" value="Unassembled WGS sequence"/>
</dbReference>
<dbReference type="PANTHER" id="PTHR33281:SF19">
    <property type="entry name" value="VOLTAGE-DEPENDENT ANION CHANNEL-FORMING PROTEIN YNEE"/>
    <property type="match status" value="1"/>
</dbReference>
<keyword evidence="5" id="KW-1133">Transmembrane helix</keyword>
<keyword evidence="2" id="KW-0813">Transport</keyword>
<keyword evidence="3" id="KW-1003">Cell membrane</keyword>
<dbReference type="OrthoDB" id="10266696at2759"/>
<comment type="caution">
    <text evidence="12">The sequence shown here is derived from an EMBL/GenBank/DDBJ whole genome shotgun (WGS) entry which is preliminary data.</text>
</comment>
<sequence length="1084" mass="115367">MAAFCRPPAHGWTRALGLGWARLCARAAAPAAHELLGVARDASREQVQRAYLDLALARRARRGADVPTRLAAAAQLEALGAAYDELTGSPPRPARALSLDTSARALPHAADAAAAAPLLPLPANDEQLVPTRAYVPPPLRRFAEWMRRLPDTWDQLLGHTYDSLIHKFLREDNLTEAFACFAEMKAEGTAPTASTYEMLIRGCTLAMTRVTADDRGPDRLTLALYQRVLDLWAEMRAARLRVDSYTYVELLRACGKAGQLEAAFALFEKTLSLPQFLPDERAFDSMYEMCTSVGAHDRALDVFREQAELRKSLFAPRFTPVAFTHLMLAGVEGGQMHRLGGVLSEMERVGCLPAVGTCAKLLGAALQQGELDVAEHVIRLTRRAGHAPDRLLLDAYEAEKVARALAGGAARARMPPAQLRLAQGGSAGSPGWHGLLSVVAHFPNARVLAASAYAAAVWWALTRMRGVDELDALAEWLAAESGHTLVPAFAVIGGVLGMLVAARVNIAYARWWEGRSVWGALIFHALNLTQQVRAAVGADTRRGRIQSLVVAFGYSSACHLRSIGRAPGDAEAVLPEDMGEPALRHLSARELALASGCAGVWGPHACLDMLRAELAHAFADEAVSRAARARLPTAELRAAAYVGIDRSVSGLAGCIGVALKIRLTPMPPLYDAQLTGAVALYLAVAPLALLPEMGVFSVPAVGVIAAAMLSILQMAYRMECPFGDDVGMDLPVHTFADVVREQVWLGEQLDAWRGGFGDGGSDDSGACGDAKGLHNAQHAYQAWLSGGRSEADKEYARAHDAEIHAELKRLARLVDNASCADCTSKQTGWAALPHGIFVCIDCAQVHRGLGRHISQVKAFNTGTYLWCTPELAVMRDVGNACSNAHFGADGAPPKPSQDAAASFKLAYARDKYEARRWYRADVAPFAHDAQPETKIAVVAQSVARPAAEPRCDPSSASAPSTMLPLRPATSRSGLPAARRVQPLPPRQPSLLDSAPPANLSLSDPIDETLGLAPALRACQDACAVQPTADPHAHKASAVLAAYGGSNGGACRDPQGAACLPGLGSKSPGRPVIADGKAFFAAFGL</sequence>
<evidence type="ECO:0000256" key="6">
    <source>
        <dbReference type="ARBA" id="ARBA00023065"/>
    </source>
</evidence>
<evidence type="ECO:0000256" key="8">
    <source>
        <dbReference type="PROSITE-ProRule" id="PRU00288"/>
    </source>
</evidence>
<dbReference type="Gene3D" id="1.10.220.150">
    <property type="entry name" value="Arf GTPase activating protein"/>
    <property type="match status" value="1"/>
</dbReference>
<keyword evidence="8" id="KW-0479">Metal-binding</keyword>
<evidence type="ECO:0000256" key="1">
    <source>
        <dbReference type="ARBA" id="ARBA00004651"/>
    </source>
</evidence>
<dbReference type="Pfam" id="PF13041">
    <property type="entry name" value="PPR_2"/>
    <property type="match status" value="1"/>
</dbReference>
<dbReference type="NCBIfam" id="TIGR00756">
    <property type="entry name" value="PPR"/>
    <property type="match status" value="1"/>
</dbReference>
<dbReference type="InterPro" id="IPR011990">
    <property type="entry name" value="TPR-like_helical_dom_sf"/>
</dbReference>
<dbReference type="GO" id="GO:0008270">
    <property type="term" value="F:zinc ion binding"/>
    <property type="evidence" value="ECO:0007669"/>
    <property type="project" value="UniProtKB-KW"/>
</dbReference>
<evidence type="ECO:0000256" key="10">
    <source>
        <dbReference type="SAM" id="MobiDB-lite"/>
    </source>
</evidence>
<evidence type="ECO:0000256" key="5">
    <source>
        <dbReference type="ARBA" id="ARBA00022989"/>
    </source>
</evidence>
<keyword evidence="6" id="KW-0406">Ion transport</keyword>
<dbReference type="InterPro" id="IPR001164">
    <property type="entry name" value="ArfGAP_dom"/>
</dbReference>
<dbReference type="InterPro" id="IPR037278">
    <property type="entry name" value="ARFGAP/RecO"/>
</dbReference>
<protein>
    <recommendedName>
        <fullName evidence="11">Arf-GAP domain-containing protein</fullName>
    </recommendedName>
</protein>
<dbReference type="PANTHER" id="PTHR33281">
    <property type="entry name" value="UPF0187 PROTEIN YNEE"/>
    <property type="match status" value="1"/>
</dbReference>
<dbReference type="EMBL" id="JAGTXO010000031">
    <property type="protein sequence ID" value="KAG8460700.1"/>
    <property type="molecule type" value="Genomic_DNA"/>
</dbReference>
<dbReference type="Pfam" id="PF01412">
    <property type="entry name" value="ArfGap"/>
    <property type="match status" value="1"/>
</dbReference>
<keyword evidence="8" id="KW-0862">Zinc</keyword>
<proteinExistence type="predicted"/>
<dbReference type="InterPro" id="IPR002885">
    <property type="entry name" value="PPR_rpt"/>
</dbReference>
<evidence type="ECO:0000313" key="12">
    <source>
        <dbReference type="EMBL" id="KAG8460700.1"/>
    </source>
</evidence>
<accession>A0A8J6C8K2</accession>
<dbReference type="InterPro" id="IPR038508">
    <property type="entry name" value="ArfGAP_dom_sf"/>
</dbReference>